<dbReference type="InterPro" id="IPR002104">
    <property type="entry name" value="Integrase_catalytic"/>
</dbReference>
<dbReference type="PANTHER" id="PTHR30349">
    <property type="entry name" value="PHAGE INTEGRASE-RELATED"/>
    <property type="match status" value="1"/>
</dbReference>
<evidence type="ECO:0000259" key="4">
    <source>
        <dbReference type="PROSITE" id="PS51898"/>
    </source>
</evidence>
<dbReference type="Pfam" id="PF00589">
    <property type="entry name" value="Phage_integrase"/>
    <property type="match status" value="1"/>
</dbReference>
<name>A0AAX3EL81_PAEUR</name>
<evidence type="ECO:0000256" key="2">
    <source>
        <dbReference type="ARBA" id="ARBA00023125"/>
    </source>
</evidence>
<gene>
    <name evidence="5" type="ORF">NL394_00900</name>
</gene>
<evidence type="ECO:0000313" key="5">
    <source>
        <dbReference type="EMBL" id="UYV97839.1"/>
    </source>
</evidence>
<evidence type="ECO:0000313" key="6">
    <source>
        <dbReference type="Proteomes" id="UP001163293"/>
    </source>
</evidence>
<dbReference type="PANTHER" id="PTHR30349:SF41">
    <property type="entry name" value="INTEGRASE_RECOMBINASE PROTEIN MJ0367-RELATED"/>
    <property type="match status" value="1"/>
</dbReference>
<dbReference type="GO" id="GO:0015074">
    <property type="term" value="P:DNA integration"/>
    <property type="evidence" value="ECO:0007669"/>
    <property type="project" value="InterPro"/>
</dbReference>
<dbReference type="SUPFAM" id="SSF56349">
    <property type="entry name" value="DNA breaking-rejoining enzymes"/>
    <property type="match status" value="1"/>
</dbReference>
<dbReference type="GO" id="GO:0006310">
    <property type="term" value="P:DNA recombination"/>
    <property type="evidence" value="ECO:0007669"/>
    <property type="project" value="UniProtKB-KW"/>
</dbReference>
<proteinExistence type="inferred from homology"/>
<dbReference type="RefSeq" id="WP_206599699.1">
    <property type="nucleotide sequence ID" value="NZ_CP043010.1"/>
</dbReference>
<sequence>MFAAMLEGRRAQRVGGRNLRVAGVRTDLGTVQRFRASAGVFPWHWTAALFDEWMEDLIGVRRLAPSTIRNYQNVVAQFCDFICSPHYEWVGECEVRFGTHPVQVCTEWNTTRHLQDYEGRPRRRPLTRAELQRLFDYADEQVGVRLESGRKGTFIAYRDATLFKVAYAWGLRASEVAGLDVTDFYRNPHAPEFGSFGMLMVRNGKSSRGGAPKRRSVATLHQWAVDAVQDYVENIWPLVRADESNALWVSERGRRLRADEVSRRFAEYRDELGLDRVLSPHALRHSYVTHLTEDGVDPMFIQRQVGHAYLSTTAIYTAVSGDFANQMMRNAVSGILKAAGAGKVEE</sequence>
<feature type="domain" description="Tyr recombinase" evidence="4">
    <location>
        <begin position="121"/>
        <end position="333"/>
    </location>
</feature>
<keyword evidence="3" id="KW-0233">DNA recombination</keyword>
<dbReference type="InterPro" id="IPR013762">
    <property type="entry name" value="Integrase-like_cat_sf"/>
</dbReference>
<dbReference type="EMBL" id="CP101185">
    <property type="protein sequence ID" value="UYV97839.1"/>
    <property type="molecule type" value="Genomic_DNA"/>
</dbReference>
<keyword evidence="2" id="KW-0238">DNA-binding</keyword>
<dbReference type="GO" id="GO:0003677">
    <property type="term" value="F:DNA binding"/>
    <property type="evidence" value="ECO:0007669"/>
    <property type="project" value="UniProtKB-KW"/>
</dbReference>
<dbReference type="InterPro" id="IPR050090">
    <property type="entry name" value="Tyrosine_recombinase_XerCD"/>
</dbReference>
<dbReference type="PROSITE" id="PS51898">
    <property type="entry name" value="TYR_RECOMBINASE"/>
    <property type="match status" value="1"/>
</dbReference>
<dbReference type="Gene3D" id="1.10.443.10">
    <property type="entry name" value="Intergrase catalytic core"/>
    <property type="match status" value="1"/>
</dbReference>
<evidence type="ECO:0000256" key="1">
    <source>
        <dbReference type="ARBA" id="ARBA00008857"/>
    </source>
</evidence>
<dbReference type="Proteomes" id="UP001163293">
    <property type="component" value="Chromosome"/>
</dbReference>
<protein>
    <submittedName>
        <fullName evidence="5">Tyrosine-type recombinase/integrase</fullName>
    </submittedName>
</protein>
<comment type="similarity">
    <text evidence="1">Belongs to the 'phage' integrase family.</text>
</comment>
<evidence type="ECO:0000256" key="3">
    <source>
        <dbReference type="ARBA" id="ARBA00023172"/>
    </source>
</evidence>
<accession>A0AAX3EL81</accession>
<organism evidence="5 6">
    <name type="scientific">Paenarthrobacter ureafaciens</name>
    <dbReference type="NCBI Taxonomy" id="37931"/>
    <lineage>
        <taxon>Bacteria</taxon>
        <taxon>Bacillati</taxon>
        <taxon>Actinomycetota</taxon>
        <taxon>Actinomycetes</taxon>
        <taxon>Micrococcales</taxon>
        <taxon>Micrococcaceae</taxon>
        <taxon>Paenarthrobacter</taxon>
    </lineage>
</organism>
<dbReference type="InterPro" id="IPR011010">
    <property type="entry name" value="DNA_brk_join_enz"/>
</dbReference>
<reference evidence="5" key="1">
    <citation type="submission" date="2022-07" db="EMBL/GenBank/DDBJ databases">
        <authorList>
            <person name="Wu T."/>
        </authorList>
    </citation>
    <scope>NUCLEOTIDE SEQUENCE</scope>
    <source>
        <strain evidence="5">SD-1</strain>
    </source>
</reference>
<keyword evidence="6" id="KW-1185">Reference proteome</keyword>
<dbReference type="AlphaFoldDB" id="A0AAX3EL81"/>